<dbReference type="PANTHER" id="PTHR30561:SF1">
    <property type="entry name" value="MULTIDRUG TRANSPORTER EMRE"/>
    <property type="match status" value="1"/>
</dbReference>
<dbReference type="InterPro" id="IPR037185">
    <property type="entry name" value="EmrE-like"/>
</dbReference>
<comment type="subcellular location">
    <subcellularLocation>
        <location evidence="1 8">Cell membrane</location>
        <topology evidence="1 8">Multi-pass membrane protein</topology>
    </subcellularLocation>
</comment>
<organism evidence="10 11">
    <name type="scientific">Bosea minatitlanensis</name>
    <dbReference type="NCBI Taxonomy" id="128782"/>
    <lineage>
        <taxon>Bacteria</taxon>
        <taxon>Pseudomonadati</taxon>
        <taxon>Pseudomonadota</taxon>
        <taxon>Alphaproteobacteria</taxon>
        <taxon>Hyphomicrobiales</taxon>
        <taxon>Boseaceae</taxon>
        <taxon>Bosea</taxon>
    </lineage>
</organism>
<evidence type="ECO:0000256" key="5">
    <source>
        <dbReference type="ARBA" id="ARBA00022989"/>
    </source>
</evidence>
<dbReference type="EMBL" id="JBHSLI010000003">
    <property type="protein sequence ID" value="MFC5293125.1"/>
    <property type="molecule type" value="Genomic_DNA"/>
</dbReference>
<evidence type="ECO:0000313" key="11">
    <source>
        <dbReference type="Proteomes" id="UP001595976"/>
    </source>
</evidence>
<dbReference type="InterPro" id="IPR000390">
    <property type="entry name" value="Small_drug/metabolite_transptr"/>
</dbReference>
<dbReference type="RefSeq" id="WP_158444323.1">
    <property type="nucleotide sequence ID" value="NZ_JAOAOS010000006.1"/>
</dbReference>
<protein>
    <submittedName>
        <fullName evidence="10">DMT family transporter</fullName>
    </submittedName>
</protein>
<evidence type="ECO:0000256" key="9">
    <source>
        <dbReference type="SAM" id="Phobius"/>
    </source>
</evidence>
<dbReference type="Gene3D" id="1.10.3730.20">
    <property type="match status" value="1"/>
</dbReference>
<dbReference type="SUPFAM" id="SSF103481">
    <property type="entry name" value="Multidrug resistance efflux transporter EmrE"/>
    <property type="match status" value="1"/>
</dbReference>
<evidence type="ECO:0000256" key="3">
    <source>
        <dbReference type="ARBA" id="ARBA00022475"/>
    </source>
</evidence>
<evidence type="ECO:0000256" key="8">
    <source>
        <dbReference type="RuleBase" id="RU003942"/>
    </source>
</evidence>
<dbReference type="Proteomes" id="UP001595976">
    <property type="component" value="Unassembled WGS sequence"/>
</dbReference>
<name>A0ABW0F3N3_9HYPH</name>
<keyword evidence="3" id="KW-1003">Cell membrane</keyword>
<keyword evidence="6 9" id="KW-0472">Membrane</keyword>
<proteinExistence type="inferred from homology"/>
<keyword evidence="4 8" id="KW-0812">Transmembrane</keyword>
<evidence type="ECO:0000256" key="6">
    <source>
        <dbReference type="ARBA" id="ARBA00023136"/>
    </source>
</evidence>
<gene>
    <name evidence="10" type="ORF">ACFPK2_08990</name>
</gene>
<feature type="transmembrane region" description="Helical" evidence="9">
    <location>
        <begin position="63"/>
        <end position="83"/>
    </location>
</feature>
<keyword evidence="2" id="KW-0813">Transport</keyword>
<sequence length="113" mass="11856">MRDAPGYLWLAFAIVSEVIGTSALKASQEFTRPLPSLITAAAFLCAFYCLSLTLRTIPVGVAYAIWSGVGIVLISLIAFALFGQRLDAPALAGMALIVAGVLVINLFSKSAAH</sequence>
<evidence type="ECO:0000256" key="7">
    <source>
        <dbReference type="ARBA" id="ARBA00038032"/>
    </source>
</evidence>
<reference evidence="11" key="1">
    <citation type="journal article" date="2019" name="Int. J. Syst. Evol. Microbiol.">
        <title>The Global Catalogue of Microorganisms (GCM) 10K type strain sequencing project: providing services to taxonomists for standard genome sequencing and annotation.</title>
        <authorList>
            <consortium name="The Broad Institute Genomics Platform"/>
            <consortium name="The Broad Institute Genome Sequencing Center for Infectious Disease"/>
            <person name="Wu L."/>
            <person name="Ma J."/>
        </authorList>
    </citation>
    <scope>NUCLEOTIDE SEQUENCE [LARGE SCALE GENOMIC DNA]</scope>
    <source>
        <strain evidence="11">CGMCC 1.15643</strain>
    </source>
</reference>
<accession>A0ABW0F3N3</accession>
<feature type="transmembrane region" description="Helical" evidence="9">
    <location>
        <begin position="6"/>
        <end position="24"/>
    </location>
</feature>
<keyword evidence="11" id="KW-1185">Reference proteome</keyword>
<keyword evidence="5 9" id="KW-1133">Transmembrane helix</keyword>
<comment type="caution">
    <text evidence="10">The sequence shown here is derived from an EMBL/GenBank/DDBJ whole genome shotgun (WGS) entry which is preliminary data.</text>
</comment>
<evidence type="ECO:0000256" key="2">
    <source>
        <dbReference type="ARBA" id="ARBA00022448"/>
    </source>
</evidence>
<evidence type="ECO:0000313" key="10">
    <source>
        <dbReference type="EMBL" id="MFC5293125.1"/>
    </source>
</evidence>
<evidence type="ECO:0000256" key="1">
    <source>
        <dbReference type="ARBA" id="ARBA00004651"/>
    </source>
</evidence>
<comment type="similarity">
    <text evidence="7 8">Belongs to the drug/metabolite transporter (DMT) superfamily. Small multidrug resistance (SMR) (TC 2.A.7.1) family.</text>
</comment>
<dbReference type="InterPro" id="IPR045324">
    <property type="entry name" value="Small_multidrug_res"/>
</dbReference>
<feature type="transmembrane region" description="Helical" evidence="9">
    <location>
        <begin position="36"/>
        <end position="57"/>
    </location>
</feature>
<dbReference type="Pfam" id="PF00893">
    <property type="entry name" value="Multi_Drug_Res"/>
    <property type="match status" value="1"/>
</dbReference>
<evidence type="ECO:0000256" key="4">
    <source>
        <dbReference type="ARBA" id="ARBA00022692"/>
    </source>
</evidence>
<feature type="transmembrane region" description="Helical" evidence="9">
    <location>
        <begin position="90"/>
        <end position="108"/>
    </location>
</feature>
<dbReference type="PANTHER" id="PTHR30561">
    <property type="entry name" value="SMR FAMILY PROTON-DEPENDENT DRUG EFFLUX TRANSPORTER SUGE"/>
    <property type="match status" value="1"/>
</dbReference>